<evidence type="ECO:0008006" key="4">
    <source>
        <dbReference type="Google" id="ProtNLM"/>
    </source>
</evidence>
<dbReference type="EMBL" id="KZ679257">
    <property type="protein sequence ID" value="PTB44800.1"/>
    <property type="molecule type" value="Genomic_DNA"/>
</dbReference>
<gene>
    <name evidence="2" type="ORF">M441DRAFT_53910</name>
</gene>
<feature type="compositionally biased region" description="Acidic residues" evidence="1">
    <location>
        <begin position="458"/>
        <end position="467"/>
    </location>
</feature>
<dbReference type="AlphaFoldDB" id="A0A2T3ZJ22"/>
<sequence>MPKKNKRSNKSQPKEVQQRAEPSTPSPKEPASAGPSMPKKRLPVAQSPTPHSTGNIREYDDEGAKLLALPKIRSKLPKEVSQRVQEAVEGLRGGKRNISQLSNLTIDAPPPAKQQMVERDRDAAESIIEATLQDKEKELAAAEQVVGILNGEWHAGNLDITQETFTSEIEKLERRITSLIGDTVVIRTSRHELSGRMLDDMIWRQDRENADWAYLDLLISRYKTPEGARLSLFAPRDADAQQRFRAKVLKAYGAADGHAAWCAISGQWHDASLIKAAHIVRYNVGEPSAQHLFGPSNDKDGHLMGAKNGIPIHQVYEQALDEARLVIVPDGDQENGQASTSGWKVYWLYEADAKKRSLALPSGSELHGRSLQFQNDFRPAARYLYFAFCMSILRRQRHDVPGWWRDYLIDGVGKVWATPGSYLRNSTLRKIAHQVGHLTEEEASIFAAEGGSGRTTDPADEDEDEVMDSTHSSVISSACASQASPTPST</sequence>
<keyword evidence="3" id="KW-1185">Reference proteome</keyword>
<dbReference type="Proteomes" id="UP000240493">
    <property type="component" value="Unassembled WGS sequence"/>
</dbReference>
<accession>A0A2T3ZJ22</accession>
<proteinExistence type="predicted"/>
<reference evidence="2 3" key="1">
    <citation type="submission" date="2016-07" db="EMBL/GenBank/DDBJ databases">
        <title>Multiple horizontal gene transfer events from other fungi enriched the ability of initially mycotrophic Trichoderma (Ascomycota) to feed on dead plant biomass.</title>
        <authorList>
            <consortium name="DOE Joint Genome Institute"/>
            <person name="Aerts A."/>
            <person name="Atanasova L."/>
            <person name="Chenthamara K."/>
            <person name="Zhang J."/>
            <person name="Grujic M."/>
            <person name="Henrissat B."/>
            <person name="Kuo A."/>
            <person name="Salamov A."/>
            <person name="Lipzen A."/>
            <person name="Labutti K."/>
            <person name="Barry K."/>
            <person name="Miao Y."/>
            <person name="Rahimi M.J."/>
            <person name="Shen Q."/>
            <person name="Grigoriev I.V."/>
            <person name="Kubicek C.P."/>
            <person name="Druzhinina I.S."/>
        </authorList>
    </citation>
    <scope>NUCLEOTIDE SEQUENCE [LARGE SCALE GENOMIC DNA]</scope>
    <source>
        <strain evidence="2 3">CBS 433.97</strain>
    </source>
</reference>
<feature type="compositionally biased region" description="Polar residues" evidence="1">
    <location>
        <begin position="469"/>
        <end position="489"/>
    </location>
</feature>
<dbReference type="STRING" id="1042311.A0A2T3ZJ22"/>
<feature type="compositionally biased region" description="Polar residues" evidence="1">
    <location>
        <begin position="46"/>
        <end position="55"/>
    </location>
</feature>
<evidence type="ECO:0000256" key="1">
    <source>
        <dbReference type="SAM" id="MobiDB-lite"/>
    </source>
</evidence>
<protein>
    <recommendedName>
        <fullName evidence="4">HNH nuclease domain-containing protein</fullName>
    </recommendedName>
</protein>
<evidence type="ECO:0000313" key="2">
    <source>
        <dbReference type="EMBL" id="PTB44800.1"/>
    </source>
</evidence>
<feature type="region of interest" description="Disordered" evidence="1">
    <location>
        <begin position="1"/>
        <end position="61"/>
    </location>
</feature>
<dbReference type="OrthoDB" id="5386595at2759"/>
<feature type="region of interest" description="Disordered" evidence="1">
    <location>
        <begin position="446"/>
        <end position="489"/>
    </location>
</feature>
<evidence type="ECO:0000313" key="3">
    <source>
        <dbReference type="Proteomes" id="UP000240493"/>
    </source>
</evidence>
<name>A0A2T3ZJ22_TRIA4</name>
<organism evidence="2 3">
    <name type="scientific">Trichoderma asperellum (strain ATCC 204424 / CBS 433.97 / NBRC 101777)</name>
    <dbReference type="NCBI Taxonomy" id="1042311"/>
    <lineage>
        <taxon>Eukaryota</taxon>
        <taxon>Fungi</taxon>
        <taxon>Dikarya</taxon>
        <taxon>Ascomycota</taxon>
        <taxon>Pezizomycotina</taxon>
        <taxon>Sordariomycetes</taxon>
        <taxon>Hypocreomycetidae</taxon>
        <taxon>Hypocreales</taxon>
        <taxon>Hypocreaceae</taxon>
        <taxon>Trichoderma</taxon>
    </lineage>
</organism>